<dbReference type="EMBL" id="JAGINU010000001">
    <property type="protein sequence ID" value="MBP2370698.1"/>
    <property type="molecule type" value="Genomic_DNA"/>
</dbReference>
<dbReference type="Proteomes" id="UP001519295">
    <property type="component" value="Unassembled WGS sequence"/>
</dbReference>
<keyword evidence="2" id="KW-1185">Reference proteome</keyword>
<dbReference type="RefSeq" id="WP_210034178.1">
    <property type="nucleotide sequence ID" value="NZ_JAGINU010000001.1"/>
</dbReference>
<sequence length="80" mass="8773">MATSTEKVRENRLRRAAERQGRLLVKSRRRDERALDFGLFVLVDDTAGNRTGQHGGQAAVSAFADGEGMTLDEVEQALLG</sequence>
<comment type="caution">
    <text evidence="1">The sequence shown here is derived from an EMBL/GenBank/DDBJ whole genome shotgun (WGS) entry which is preliminary data.</text>
</comment>
<gene>
    <name evidence="1" type="ORF">JOF36_006394</name>
</gene>
<proteinExistence type="predicted"/>
<reference evidence="1 2" key="1">
    <citation type="submission" date="2021-03" db="EMBL/GenBank/DDBJ databases">
        <title>Sequencing the genomes of 1000 actinobacteria strains.</title>
        <authorList>
            <person name="Klenk H.-P."/>
        </authorList>
    </citation>
    <scope>NUCLEOTIDE SEQUENCE [LARGE SCALE GENOMIC DNA]</scope>
    <source>
        <strain evidence="1 2">DSM 45256</strain>
    </source>
</reference>
<evidence type="ECO:0000313" key="1">
    <source>
        <dbReference type="EMBL" id="MBP2370698.1"/>
    </source>
</evidence>
<accession>A0ABS4W3L5</accession>
<name>A0ABS4W3L5_9PSEU</name>
<protein>
    <submittedName>
        <fullName evidence="1">Uncharacterized protein</fullName>
    </submittedName>
</protein>
<evidence type="ECO:0000313" key="2">
    <source>
        <dbReference type="Proteomes" id="UP001519295"/>
    </source>
</evidence>
<organism evidence="1 2">
    <name type="scientific">Pseudonocardia parietis</name>
    <dbReference type="NCBI Taxonomy" id="570936"/>
    <lineage>
        <taxon>Bacteria</taxon>
        <taxon>Bacillati</taxon>
        <taxon>Actinomycetota</taxon>
        <taxon>Actinomycetes</taxon>
        <taxon>Pseudonocardiales</taxon>
        <taxon>Pseudonocardiaceae</taxon>
        <taxon>Pseudonocardia</taxon>
    </lineage>
</organism>